<proteinExistence type="predicted"/>
<keyword evidence="5 7" id="KW-0496">Mitochondrion</keyword>
<evidence type="ECO:0000256" key="2">
    <source>
        <dbReference type="ARBA" id="ARBA00022692"/>
    </source>
</evidence>
<evidence type="ECO:0000256" key="5">
    <source>
        <dbReference type="ARBA" id="ARBA00023128"/>
    </source>
</evidence>
<dbReference type="EMBL" id="JARPOI010000002">
    <property type="protein sequence ID" value="KAJ9187225.1"/>
    <property type="molecule type" value="Genomic_DNA"/>
</dbReference>
<feature type="transmembrane region" description="Helical" evidence="8">
    <location>
        <begin position="99"/>
        <end position="122"/>
    </location>
</feature>
<comment type="subcellular location">
    <subcellularLocation>
        <location evidence="1">Mitochondrion inner membrane</location>
        <topology evidence="1">Single-pass membrane protein</topology>
    </subcellularLocation>
</comment>
<sequence>MGKAGLIGFSCAGQFEHRFCSTIILVLDLCRQSLKEASPEECDQAVEGLSTAKAKLKAERFKLLWADVSINSRLLLKLAGGRSLSRRERQQLTRTTLEIFILVPFAVFFIVQFMEFLLPIFLKLFPNMLPSTFQDKMKEQEVQNSRSGKIKKTVRRGAGVSNEEILGFVKLFNNELILDNISKPQLFSMCKYMGINHFGTNAYLRYMLFKRCRKFKNDDELIQEEGLESLSEVELHEECRDLSFNLYMQLHDWLDLSLNHSVPSSLMVLSITLSFLPNELVDTVGVTTFLSEDSISKRRIEEEKEDEELARMKESKVNDEDVALKEMTKPTTLEAQELTRVRTMKKQEQLCELSRAFAILASASSVSKEHEEFLSLVNKEMKQIYVTRLESIGTKTERRRIKKMRAMDYDGRVTPEEVANAALCLKDTLGKEGVQELISCLSKDGHRKILVEDIVKLGSWMEDVNTAE</sequence>
<keyword evidence="6 8" id="KW-0472">Membrane</keyword>
<gene>
    <name evidence="10" type="ORF">P3X46_002710</name>
</gene>
<keyword evidence="3" id="KW-0999">Mitochondrion inner membrane</keyword>
<keyword evidence="11" id="KW-1185">Reference proteome</keyword>
<evidence type="ECO:0000313" key="10">
    <source>
        <dbReference type="EMBL" id="KAJ9187225.1"/>
    </source>
</evidence>
<keyword evidence="2 8" id="KW-0812">Transmembrane</keyword>
<evidence type="ECO:0000256" key="1">
    <source>
        <dbReference type="ARBA" id="ARBA00004434"/>
    </source>
</evidence>
<evidence type="ECO:0000313" key="11">
    <source>
        <dbReference type="Proteomes" id="UP001174677"/>
    </source>
</evidence>
<evidence type="ECO:0000259" key="9">
    <source>
        <dbReference type="PROSITE" id="PS51758"/>
    </source>
</evidence>
<name>A0ABQ9N7M3_HEVBR</name>
<evidence type="ECO:0000256" key="8">
    <source>
        <dbReference type="SAM" id="Phobius"/>
    </source>
</evidence>
<dbReference type="PANTHER" id="PTHR14009:SF31">
    <property type="entry name" value="MITOCHONDRIAL PROTON_CALCIUM EXCHANGER PROTEIN"/>
    <property type="match status" value="1"/>
</dbReference>
<dbReference type="InterPro" id="IPR044202">
    <property type="entry name" value="LETM1/MDM38-like"/>
</dbReference>
<dbReference type="PANTHER" id="PTHR14009">
    <property type="entry name" value="LEUCINE ZIPPER-EF-HAND CONTAINING TRANSMEMBRANE PROTEIN"/>
    <property type="match status" value="1"/>
</dbReference>
<feature type="domain" description="Letm1 RBD" evidence="9">
    <location>
        <begin position="109"/>
        <end position="293"/>
    </location>
</feature>
<dbReference type="Proteomes" id="UP001174677">
    <property type="component" value="Chromosome 2"/>
</dbReference>
<comment type="caution">
    <text evidence="10">The sequence shown here is derived from an EMBL/GenBank/DDBJ whole genome shotgun (WGS) entry which is preliminary data.</text>
</comment>
<dbReference type="Pfam" id="PF07766">
    <property type="entry name" value="LETM1_RBD"/>
    <property type="match status" value="2"/>
</dbReference>
<reference evidence="10" key="1">
    <citation type="journal article" date="2023" name="Plant Biotechnol. J.">
        <title>Chromosome-level wild Hevea brasiliensis genome provides new tools for genomic-assisted breeding and valuable loci to elevate rubber yield.</title>
        <authorList>
            <person name="Cheng H."/>
            <person name="Song X."/>
            <person name="Hu Y."/>
            <person name="Wu T."/>
            <person name="Yang Q."/>
            <person name="An Z."/>
            <person name="Feng S."/>
            <person name="Deng Z."/>
            <person name="Wu W."/>
            <person name="Zeng X."/>
            <person name="Tu M."/>
            <person name="Wang X."/>
            <person name="Huang H."/>
        </authorList>
    </citation>
    <scope>NUCLEOTIDE SEQUENCE</scope>
    <source>
        <strain evidence="10">MT/VB/25A 57/8</strain>
    </source>
</reference>
<evidence type="ECO:0000256" key="7">
    <source>
        <dbReference type="PROSITE-ProRule" id="PRU01094"/>
    </source>
</evidence>
<accession>A0ABQ9N7M3</accession>
<dbReference type="PROSITE" id="PS51758">
    <property type="entry name" value="LETM1_RBD"/>
    <property type="match status" value="1"/>
</dbReference>
<evidence type="ECO:0000256" key="6">
    <source>
        <dbReference type="ARBA" id="ARBA00023136"/>
    </source>
</evidence>
<organism evidence="10 11">
    <name type="scientific">Hevea brasiliensis</name>
    <name type="common">Para rubber tree</name>
    <name type="synonym">Siphonia brasiliensis</name>
    <dbReference type="NCBI Taxonomy" id="3981"/>
    <lineage>
        <taxon>Eukaryota</taxon>
        <taxon>Viridiplantae</taxon>
        <taxon>Streptophyta</taxon>
        <taxon>Embryophyta</taxon>
        <taxon>Tracheophyta</taxon>
        <taxon>Spermatophyta</taxon>
        <taxon>Magnoliopsida</taxon>
        <taxon>eudicotyledons</taxon>
        <taxon>Gunneridae</taxon>
        <taxon>Pentapetalae</taxon>
        <taxon>rosids</taxon>
        <taxon>fabids</taxon>
        <taxon>Malpighiales</taxon>
        <taxon>Euphorbiaceae</taxon>
        <taxon>Crotonoideae</taxon>
        <taxon>Micrandreae</taxon>
        <taxon>Hevea</taxon>
    </lineage>
</organism>
<evidence type="ECO:0000256" key="4">
    <source>
        <dbReference type="ARBA" id="ARBA00022989"/>
    </source>
</evidence>
<keyword evidence="4 8" id="KW-1133">Transmembrane helix</keyword>
<protein>
    <recommendedName>
        <fullName evidence="9">Letm1 RBD domain-containing protein</fullName>
    </recommendedName>
</protein>
<evidence type="ECO:0000256" key="3">
    <source>
        <dbReference type="ARBA" id="ARBA00022792"/>
    </source>
</evidence>
<dbReference type="InterPro" id="IPR033122">
    <property type="entry name" value="LETM1-like_RBD"/>
</dbReference>